<comment type="caution">
    <text evidence="8">The sequence shown here is derived from an EMBL/GenBank/DDBJ whole genome shotgun (WGS) entry which is preliminary data.</text>
</comment>
<dbReference type="InterPro" id="IPR036259">
    <property type="entry name" value="MFS_trans_sf"/>
</dbReference>
<feature type="transmembrane region" description="Helical" evidence="5">
    <location>
        <begin position="189"/>
        <end position="211"/>
    </location>
</feature>
<dbReference type="AlphaFoldDB" id="A0A8K0PAM2"/>
<dbReference type="InterPro" id="IPR005828">
    <property type="entry name" value="MFS_sugar_transport-like"/>
</dbReference>
<keyword evidence="9" id="KW-1185">Reference proteome</keyword>
<evidence type="ECO:0000256" key="6">
    <source>
        <dbReference type="SAM" id="SignalP"/>
    </source>
</evidence>
<organism evidence="8 9">
    <name type="scientific">Ladona fulva</name>
    <name type="common">Scarce chaser dragonfly</name>
    <name type="synonym">Libellula fulva</name>
    <dbReference type="NCBI Taxonomy" id="123851"/>
    <lineage>
        <taxon>Eukaryota</taxon>
        <taxon>Metazoa</taxon>
        <taxon>Ecdysozoa</taxon>
        <taxon>Arthropoda</taxon>
        <taxon>Hexapoda</taxon>
        <taxon>Insecta</taxon>
        <taxon>Pterygota</taxon>
        <taxon>Palaeoptera</taxon>
        <taxon>Odonata</taxon>
        <taxon>Epiprocta</taxon>
        <taxon>Anisoptera</taxon>
        <taxon>Libelluloidea</taxon>
        <taxon>Libellulidae</taxon>
        <taxon>Ladona</taxon>
    </lineage>
</organism>
<feature type="transmembrane region" description="Helical" evidence="5">
    <location>
        <begin position="156"/>
        <end position="177"/>
    </location>
</feature>
<feature type="transmembrane region" description="Helical" evidence="5">
    <location>
        <begin position="131"/>
        <end position="150"/>
    </location>
</feature>
<dbReference type="PANTHER" id="PTHR24064">
    <property type="entry name" value="SOLUTE CARRIER FAMILY 22 MEMBER"/>
    <property type="match status" value="1"/>
</dbReference>
<feature type="transmembrane region" description="Helical" evidence="5">
    <location>
        <begin position="217"/>
        <end position="234"/>
    </location>
</feature>
<feature type="transmembrane region" description="Helical" evidence="5">
    <location>
        <begin position="99"/>
        <end position="119"/>
    </location>
</feature>
<dbReference type="Pfam" id="PF00083">
    <property type="entry name" value="Sugar_tr"/>
    <property type="match status" value="1"/>
</dbReference>
<dbReference type="GO" id="GO:0022857">
    <property type="term" value="F:transmembrane transporter activity"/>
    <property type="evidence" value="ECO:0007669"/>
    <property type="project" value="InterPro"/>
</dbReference>
<name>A0A8K0PAM2_LADFU</name>
<feature type="chain" id="PRO_5035452709" description="Major facilitator superfamily (MFS) profile domain-containing protein" evidence="6">
    <location>
        <begin position="23"/>
        <end position="250"/>
    </location>
</feature>
<evidence type="ECO:0000256" key="2">
    <source>
        <dbReference type="ARBA" id="ARBA00022692"/>
    </source>
</evidence>
<sequence length="250" mass="27696">MLHILAGMTAGVHMLSLVFVAAVPDHRCLIPDVENKTTAVYNSSQAVDYIPSAASGQPDMCHYYGDNETLLSCDSWVYDTTYHTSSRAIEWDFVCSRRWMGAVAQSAYMFGVFTGAVILGSMADKFGRKTIFCVSAVLQLILGVLVALMPEYYSFLFIRYLYGIFGSAGSYITGFVLTMEMVGPSKRTICGVAFQAAFAVGVMLDALWGFLIADRQILQVVYGLHSLLLIGHWCKHSLQRRIDEEHPSQL</sequence>
<evidence type="ECO:0000256" key="5">
    <source>
        <dbReference type="SAM" id="Phobius"/>
    </source>
</evidence>
<gene>
    <name evidence="8" type="ORF">J437_LFUL017380</name>
</gene>
<evidence type="ECO:0000313" key="9">
    <source>
        <dbReference type="Proteomes" id="UP000792457"/>
    </source>
</evidence>
<evidence type="ECO:0000256" key="1">
    <source>
        <dbReference type="ARBA" id="ARBA00004141"/>
    </source>
</evidence>
<evidence type="ECO:0000259" key="7">
    <source>
        <dbReference type="PROSITE" id="PS50850"/>
    </source>
</evidence>
<dbReference type="Proteomes" id="UP000792457">
    <property type="component" value="Unassembled WGS sequence"/>
</dbReference>
<dbReference type="Gene3D" id="1.20.1250.20">
    <property type="entry name" value="MFS general substrate transporter like domains"/>
    <property type="match status" value="1"/>
</dbReference>
<keyword evidence="3 5" id="KW-1133">Transmembrane helix</keyword>
<accession>A0A8K0PAM2</accession>
<keyword evidence="2 5" id="KW-0812">Transmembrane</keyword>
<evidence type="ECO:0000256" key="4">
    <source>
        <dbReference type="ARBA" id="ARBA00023136"/>
    </source>
</evidence>
<reference evidence="8" key="2">
    <citation type="submission" date="2017-10" db="EMBL/GenBank/DDBJ databases">
        <title>Ladona fulva Genome sequencing and assembly.</title>
        <authorList>
            <person name="Murali S."/>
            <person name="Richards S."/>
            <person name="Bandaranaike D."/>
            <person name="Bellair M."/>
            <person name="Blankenburg K."/>
            <person name="Chao H."/>
            <person name="Dinh H."/>
            <person name="Doddapaneni H."/>
            <person name="Dugan-Rocha S."/>
            <person name="Elkadiri S."/>
            <person name="Gnanaolivu R."/>
            <person name="Hernandez B."/>
            <person name="Skinner E."/>
            <person name="Javaid M."/>
            <person name="Lee S."/>
            <person name="Li M."/>
            <person name="Ming W."/>
            <person name="Munidasa M."/>
            <person name="Muniz J."/>
            <person name="Nguyen L."/>
            <person name="Hughes D."/>
            <person name="Osuji N."/>
            <person name="Pu L.-L."/>
            <person name="Puazo M."/>
            <person name="Qu C."/>
            <person name="Quiroz J."/>
            <person name="Raj R."/>
            <person name="Weissenberger G."/>
            <person name="Xin Y."/>
            <person name="Zou X."/>
            <person name="Han Y."/>
            <person name="Worley K."/>
            <person name="Muzny D."/>
            <person name="Gibbs R."/>
        </authorList>
    </citation>
    <scope>NUCLEOTIDE SEQUENCE</scope>
    <source>
        <strain evidence="8">Sampled in the wild</strain>
    </source>
</reference>
<dbReference type="GO" id="GO:0016020">
    <property type="term" value="C:membrane"/>
    <property type="evidence" value="ECO:0007669"/>
    <property type="project" value="UniProtKB-SubCell"/>
</dbReference>
<keyword evidence="6" id="KW-0732">Signal</keyword>
<dbReference type="InterPro" id="IPR020846">
    <property type="entry name" value="MFS_dom"/>
</dbReference>
<dbReference type="OrthoDB" id="5141738at2759"/>
<evidence type="ECO:0000313" key="8">
    <source>
        <dbReference type="EMBL" id="KAG8239287.1"/>
    </source>
</evidence>
<feature type="domain" description="Major facilitator superfamily (MFS) profile" evidence="7">
    <location>
        <begin position="60"/>
        <end position="250"/>
    </location>
</feature>
<keyword evidence="4 5" id="KW-0472">Membrane</keyword>
<proteinExistence type="predicted"/>
<evidence type="ECO:0000256" key="3">
    <source>
        <dbReference type="ARBA" id="ARBA00022989"/>
    </source>
</evidence>
<feature type="signal peptide" evidence="6">
    <location>
        <begin position="1"/>
        <end position="22"/>
    </location>
</feature>
<dbReference type="SUPFAM" id="SSF103473">
    <property type="entry name" value="MFS general substrate transporter"/>
    <property type="match status" value="1"/>
</dbReference>
<dbReference type="EMBL" id="KZ309579">
    <property type="protein sequence ID" value="KAG8239287.1"/>
    <property type="molecule type" value="Genomic_DNA"/>
</dbReference>
<comment type="subcellular location">
    <subcellularLocation>
        <location evidence="1">Membrane</location>
        <topology evidence="1">Multi-pass membrane protein</topology>
    </subcellularLocation>
</comment>
<protein>
    <recommendedName>
        <fullName evidence="7">Major facilitator superfamily (MFS) profile domain-containing protein</fullName>
    </recommendedName>
</protein>
<reference evidence="8" key="1">
    <citation type="submission" date="2013-04" db="EMBL/GenBank/DDBJ databases">
        <authorList>
            <person name="Qu J."/>
            <person name="Murali S.C."/>
            <person name="Bandaranaike D."/>
            <person name="Bellair M."/>
            <person name="Blankenburg K."/>
            <person name="Chao H."/>
            <person name="Dinh H."/>
            <person name="Doddapaneni H."/>
            <person name="Downs B."/>
            <person name="Dugan-Rocha S."/>
            <person name="Elkadiri S."/>
            <person name="Gnanaolivu R.D."/>
            <person name="Hernandez B."/>
            <person name="Javaid M."/>
            <person name="Jayaseelan J.C."/>
            <person name="Lee S."/>
            <person name="Li M."/>
            <person name="Ming W."/>
            <person name="Munidasa M."/>
            <person name="Muniz J."/>
            <person name="Nguyen L."/>
            <person name="Ongeri F."/>
            <person name="Osuji N."/>
            <person name="Pu L.-L."/>
            <person name="Puazo M."/>
            <person name="Qu C."/>
            <person name="Quiroz J."/>
            <person name="Raj R."/>
            <person name="Weissenberger G."/>
            <person name="Xin Y."/>
            <person name="Zou X."/>
            <person name="Han Y."/>
            <person name="Richards S."/>
            <person name="Worley K."/>
            <person name="Muzny D."/>
            <person name="Gibbs R."/>
        </authorList>
    </citation>
    <scope>NUCLEOTIDE SEQUENCE</scope>
    <source>
        <strain evidence="8">Sampled in the wild</strain>
    </source>
</reference>
<dbReference type="PROSITE" id="PS50850">
    <property type="entry name" value="MFS"/>
    <property type="match status" value="1"/>
</dbReference>